<organism evidence="1 2">
    <name type="scientific">Stegodyphus mimosarum</name>
    <name type="common">African social velvet spider</name>
    <dbReference type="NCBI Taxonomy" id="407821"/>
    <lineage>
        <taxon>Eukaryota</taxon>
        <taxon>Metazoa</taxon>
        <taxon>Ecdysozoa</taxon>
        <taxon>Arthropoda</taxon>
        <taxon>Chelicerata</taxon>
        <taxon>Arachnida</taxon>
        <taxon>Araneae</taxon>
        <taxon>Araneomorphae</taxon>
        <taxon>Entelegynae</taxon>
        <taxon>Eresoidea</taxon>
        <taxon>Eresidae</taxon>
        <taxon>Stegodyphus</taxon>
    </lineage>
</organism>
<feature type="non-terminal residue" evidence="1">
    <location>
        <position position="1"/>
    </location>
</feature>
<evidence type="ECO:0000313" key="2">
    <source>
        <dbReference type="Proteomes" id="UP000054359"/>
    </source>
</evidence>
<reference evidence="1 2" key="1">
    <citation type="submission" date="2013-11" db="EMBL/GenBank/DDBJ databases">
        <title>Genome sequencing of Stegodyphus mimosarum.</title>
        <authorList>
            <person name="Bechsgaard J."/>
        </authorList>
    </citation>
    <scope>NUCLEOTIDE SEQUENCE [LARGE SCALE GENOMIC DNA]</scope>
</reference>
<accession>A0A087UDJ1</accession>
<sequence>LLLELREALLQLFPSCQRCAVKCERYFSAKASCCHRK</sequence>
<evidence type="ECO:0000313" key="1">
    <source>
        <dbReference type="EMBL" id="KFM75430.1"/>
    </source>
</evidence>
<dbReference type="AlphaFoldDB" id="A0A087UDJ1"/>
<dbReference type="Proteomes" id="UP000054359">
    <property type="component" value="Unassembled WGS sequence"/>
</dbReference>
<gene>
    <name evidence="1" type="ORF">X975_17313</name>
</gene>
<keyword evidence="2" id="KW-1185">Reference proteome</keyword>
<feature type="non-terminal residue" evidence="1">
    <location>
        <position position="37"/>
    </location>
</feature>
<proteinExistence type="predicted"/>
<protein>
    <submittedName>
        <fullName evidence="1">Uncharacterized protein</fullName>
    </submittedName>
</protein>
<dbReference type="EMBL" id="KK119345">
    <property type="protein sequence ID" value="KFM75430.1"/>
    <property type="molecule type" value="Genomic_DNA"/>
</dbReference>
<name>A0A087UDJ1_STEMI</name>